<dbReference type="PANTHER" id="PTHR39337">
    <property type="entry name" value="BLR5642 PROTEIN"/>
    <property type="match status" value="1"/>
</dbReference>
<dbReference type="PANTHER" id="PTHR39337:SF1">
    <property type="entry name" value="BLR5642 PROTEIN"/>
    <property type="match status" value="1"/>
</dbReference>
<sequence length="80" mass="9520">MASNSFKIGVSILKKIARRCKTAYMCAEGPWWRCHRRMISDRLEFDNWEVFHLGIKKDPVPHIIWNIARLDESNNIVYDQ</sequence>
<proteinExistence type="predicted"/>
<protein>
    <submittedName>
        <fullName evidence="1">Uncharacterized protein</fullName>
    </submittedName>
</protein>
<reference evidence="1" key="1">
    <citation type="submission" date="2017-06" db="EMBL/GenBank/DDBJ databases">
        <authorList>
            <person name="Assis F.L."/>
            <person name="Abrahao J.S."/>
            <person name="Silva L."/>
            <person name="Khalil J.B."/>
            <person name="Rodrigues R."/>
            <person name="Silva L.S."/>
            <person name="Boratto P."/>
            <person name="Andrade M."/>
            <person name="Kroon E.G."/>
            <person name="Ribeiro B."/>
            <person name="Bergier I."/>
            <person name="Seligmann H."/>
            <person name="Ghigo E."/>
            <person name="Colson P."/>
            <person name="Levasseur A."/>
            <person name="Raoult D."/>
            <person name="Scola B.L."/>
        </authorList>
    </citation>
    <scope>NUCLEOTIDE SEQUENCE</scope>
    <source>
        <strain evidence="1">Deep ocean</strain>
    </source>
</reference>
<dbReference type="RefSeq" id="YP_010780488.1">
    <property type="nucleotide sequence ID" value="NC_075038.1"/>
</dbReference>
<organism evidence="1">
    <name type="scientific">Tupanvirus deep ocean</name>
    <dbReference type="NCBI Taxonomy" id="2126984"/>
    <lineage>
        <taxon>Viruses</taxon>
        <taxon>Varidnaviria</taxon>
        <taxon>Bamfordvirae</taxon>
        <taxon>Nucleocytoviricota</taxon>
        <taxon>Megaviricetes</taxon>
        <taxon>Imitervirales</taxon>
        <taxon>Mimiviridae</taxon>
        <taxon>Megamimivirinae</taxon>
        <taxon>Tupanvirus</taxon>
        <taxon>Tupanvirus altamarinense</taxon>
    </lineage>
</organism>
<dbReference type="KEGG" id="vg:80517179"/>
<dbReference type="InterPro" id="IPR007438">
    <property type="entry name" value="DUF488"/>
</dbReference>
<accession>A0A6N1NED6</accession>
<dbReference type="EMBL" id="MF405918">
    <property type="protein sequence ID" value="QKU33879.1"/>
    <property type="molecule type" value="Genomic_DNA"/>
</dbReference>
<reference evidence="1" key="2">
    <citation type="journal article" date="2018" name="Nat. Commun.">
        <title>Tailed giant Tupanvirus possesses the most complete translational apparatus of the known virosphere.</title>
        <authorList>
            <person name="Abrahao J."/>
            <person name="Silva L."/>
            <person name="Silva L.S."/>
            <person name="Khalil J.Y.B."/>
            <person name="Rodrigues R."/>
            <person name="Arantes T."/>
            <person name="Assis F."/>
            <person name="Boratto P."/>
            <person name="Andrade M."/>
            <person name="Kroon E.G."/>
            <person name="Ribeiro B."/>
            <person name="Bergier I."/>
            <person name="Seligmann H."/>
            <person name="Ghigo E."/>
            <person name="Colson P."/>
            <person name="Levasseur A."/>
            <person name="Kroemer G."/>
            <person name="Raoult D."/>
            <person name="La Scola B."/>
        </authorList>
    </citation>
    <scope>NUCLEOTIDE SEQUENCE [LARGE SCALE GENOMIC DNA]</scope>
    <source>
        <strain evidence="1">Deep ocean</strain>
    </source>
</reference>
<dbReference type="Pfam" id="PF04343">
    <property type="entry name" value="DUF488"/>
    <property type="match status" value="1"/>
</dbReference>
<name>A0A6N1NED6_9VIRU</name>
<evidence type="ECO:0000313" key="1">
    <source>
        <dbReference type="EMBL" id="QKU33879.1"/>
    </source>
</evidence>
<dbReference type="GeneID" id="80517179"/>